<proteinExistence type="predicted"/>
<evidence type="ECO:0000313" key="2">
    <source>
        <dbReference type="Proteomes" id="UP001218188"/>
    </source>
</evidence>
<comment type="caution">
    <text evidence="1">The sequence shown here is derived from an EMBL/GenBank/DDBJ whole genome shotgun (WGS) entry which is preliminary data.</text>
</comment>
<protein>
    <submittedName>
        <fullName evidence="1">Uncharacterized protein</fullName>
    </submittedName>
</protein>
<organism evidence="1 2">
    <name type="scientific">Mycena alexandri</name>
    <dbReference type="NCBI Taxonomy" id="1745969"/>
    <lineage>
        <taxon>Eukaryota</taxon>
        <taxon>Fungi</taxon>
        <taxon>Dikarya</taxon>
        <taxon>Basidiomycota</taxon>
        <taxon>Agaricomycotina</taxon>
        <taxon>Agaricomycetes</taxon>
        <taxon>Agaricomycetidae</taxon>
        <taxon>Agaricales</taxon>
        <taxon>Marasmiineae</taxon>
        <taxon>Mycenaceae</taxon>
        <taxon>Mycena</taxon>
    </lineage>
</organism>
<keyword evidence="2" id="KW-1185">Reference proteome</keyword>
<reference evidence="1" key="1">
    <citation type="submission" date="2023-03" db="EMBL/GenBank/DDBJ databases">
        <title>Massive genome expansion in bonnet fungi (Mycena s.s.) driven by repeated elements and novel gene families across ecological guilds.</title>
        <authorList>
            <consortium name="Lawrence Berkeley National Laboratory"/>
            <person name="Harder C.B."/>
            <person name="Miyauchi S."/>
            <person name="Viragh M."/>
            <person name="Kuo A."/>
            <person name="Thoen E."/>
            <person name="Andreopoulos B."/>
            <person name="Lu D."/>
            <person name="Skrede I."/>
            <person name="Drula E."/>
            <person name="Henrissat B."/>
            <person name="Morin E."/>
            <person name="Kohler A."/>
            <person name="Barry K."/>
            <person name="LaButti K."/>
            <person name="Morin E."/>
            <person name="Salamov A."/>
            <person name="Lipzen A."/>
            <person name="Mereny Z."/>
            <person name="Hegedus B."/>
            <person name="Baldrian P."/>
            <person name="Stursova M."/>
            <person name="Weitz H."/>
            <person name="Taylor A."/>
            <person name="Grigoriev I.V."/>
            <person name="Nagy L.G."/>
            <person name="Martin F."/>
            <person name="Kauserud H."/>
        </authorList>
    </citation>
    <scope>NUCLEOTIDE SEQUENCE</scope>
    <source>
        <strain evidence="1">CBHHK200</strain>
    </source>
</reference>
<dbReference type="Proteomes" id="UP001218188">
    <property type="component" value="Unassembled WGS sequence"/>
</dbReference>
<name>A0AAD6WYP8_9AGAR</name>
<sequence>MQPAPPVQLGSWFRAGEGTLILLHPGPQVKLKYIPSLTQRVQPNRLGGMPLTRAVSRLRALVLVTPQQQPPAVLLQPLTPELAASSSHHRRTIVDLPLLAKLYQTRDVKPHTILTREVQSSALPSVEEAQYHEARKRNRRPRKSCLLHLEQQAFRSNSYSHQSIRVSRSLGHSPQQPHRLAPTSRLPRGMLSWACSQAEVCSFTMTLQSCSSAAQQSTSSISFPETWTSFRTTYPLTAADIQPDVTDDWPYPRDLCNNATIQIVHKKNSTWRRASGDASRVWRIYFRGPRKSASSWARQPVHPTRGKLFSRSLGDLWESRIDDAAGPWRNAVGGFFPRSKMKGRVFFCGVACLKEGWKEHKTMHAWRKA</sequence>
<evidence type="ECO:0000313" key="1">
    <source>
        <dbReference type="EMBL" id="KAJ7028326.1"/>
    </source>
</evidence>
<gene>
    <name evidence="1" type="ORF">C8F04DRAFT_1237617</name>
</gene>
<accession>A0AAD6WYP8</accession>
<dbReference type="AlphaFoldDB" id="A0AAD6WYP8"/>
<dbReference type="EMBL" id="JARJCM010000113">
    <property type="protein sequence ID" value="KAJ7028326.1"/>
    <property type="molecule type" value="Genomic_DNA"/>
</dbReference>